<dbReference type="AlphaFoldDB" id="A0A3S0ZT22"/>
<feature type="transmembrane region" description="Helical" evidence="10">
    <location>
        <begin position="152"/>
        <end position="171"/>
    </location>
</feature>
<dbReference type="Gene3D" id="1.20.1070.10">
    <property type="entry name" value="Rhodopsin 7-helix transmembrane proteins"/>
    <property type="match status" value="1"/>
</dbReference>
<dbReference type="InterPro" id="IPR017452">
    <property type="entry name" value="GPCR_Rhodpsn_7TM"/>
</dbReference>
<evidence type="ECO:0000256" key="8">
    <source>
        <dbReference type="ARBA" id="ARBA00023180"/>
    </source>
</evidence>
<dbReference type="PANTHER" id="PTHR24246:SF27">
    <property type="entry name" value="ADENOSINE RECEPTOR, ISOFORM A"/>
    <property type="match status" value="1"/>
</dbReference>
<dbReference type="GO" id="GO:0005886">
    <property type="term" value="C:plasma membrane"/>
    <property type="evidence" value="ECO:0007669"/>
    <property type="project" value="UniProtKB-SubCell"/>
</dbReference>
<feature type="transmembrane region" description="Helical" evidence="10">
    <location>
        <begin position="34"/>
        <end position="58"/>
    </location>
</feature>
<gene>
    <name evidence="12" type="ORF">EGW08_010163</name>
</gene>
<feature type="transmembrane region" description="Helical" evidence="10">
    <location>
        <begin position="305"/>
        <end position="325"/>
    </location>
</feature>
<evidence type="ECO:0000259" key="11">
    <source>
        <dbReference type="PROSITE" id="PS50262"/>
    </source>
</evidence>
<keyword evidence="13" id="KW-1185">Reference proteome</keyword>
<protein>
    <recommendedName>
        <fullName evidence="11">G-protein coupled receptors family 1 profile domain-containing protein</fullName>
    </recommendedName>
</protein>
<keyword evidence="5" id="KW-0297">G-protein coupled receptor</keyword>
<reference evidence="12 13" key="1">
    <citation type="submission" date="2019-01" db="EMBL/GenBank/DDBJ databases">
        <title>A draft genome assembly of the solar-powered sea slug Elysia chlorotica.</title>
        <authorList>
            <person name="Cai H."/>
            <person name="Li Q."/>
            <person name="Fang X."/>
            <person name="Li J."/>
            <person name="Curtis N.E."/>
            <person name="Altenburger A."/>
            <person name="Shibata T."/>
            <person name="Feng M."/>
            <person name="Maeda T."/>
            <person name="Schwartz J.A."/>
            <person name="Shigenobu S."/>
            <person name="Lundholm N."/>
            <person name="Nishiyama T."/>
            <person name="Yang H."/>
            <person name="Hasebe M."/>
            <person name="Li S."/>
            <person name="Pierce S.K."/>
            <person name="Wang J."/>
        </authorList>
    </citation>
    <scope>NUCLEOTIDE SEQUENCE [LARGE SCALE GENOMIC DNA]</scope>
    <source>
        <strain evidence="12">EC2010</strain>
        <tissue evidence="12">Whole organism of an adult</tissue>
    </source>
</reference>
<dbReference type="SUPFAM" id="SSF81321">
    <property type="entry name" value="Family A G protein-coupled receptor-like"/>
    <property type="match status" value="1"/>
</dbReference>
<comment type="caution">
    <text evidence="12">The sequence shown here is derived from an EMBL/GenBank/DDBJ whole genome shotgun (WGS) entry which is preliminary data.</text>
</comment>
<dbReference type="Proteomes" id="UP000271974">
    <property type="component" value="Unassembled WGS sequence"/>
</dbReference>
<evidence type="ECO:0000256" key="3">
    <source>
        <dbReference type="ARBA" id="ARBA00022692"/>
    </source>
</evidence>
<dbReference type="STRING" id="188477.A0A3S0ZT22"/>
<evidence type="ECO:0000256" key="1">
    <source>
        <dbReference type="ARBA" id="ARBA00004651"/>
    </source>
</evidence>
<evidence type="ECO:0000313" key="13">
    <source>
        <dbReference type="Proteomes" id="UP000271974"/>
    </source>
</evidence>
<sequence length="357" mass="39218">MSQGFFDRNLSFETNGTSPGSEAIDQWVQSVQSVLSWTLVVTGVVGVMTNVLTILVFAKMGFSSTFHMSCTALAVSDVLCVVASAMTGAAVLGVFRRDVDAKTSAHMGTITGGLPQIVFSRITALITAWISVERCLSVAYPTKVRFIITRTVTKVALSIMFCLGFFFLLLASSSYRIGRRFDPKVNSTRWTLDVEENKKLKALTQFVRMFFGLILPVLSWVTVTICTVFLIVKLRQNSMWKKTAVPTATDTSSDAGDAKTTRPKQQVPVKERRVVKIVVVVTSIFLACSLPMSVHLLASFSLPEYIEWGALGQLFVINSLVCVWLSQVNSSINILVFAVSGQKFRSVLFGLFGFSKP</sequence>
<feature type="transmembrane region" description="Helical" evidence="10">
    <location>
        <begin position="70"/>
        <end position="94"/>
    </location>
</feature>
<dbReference type="OrthoDB" id="6158692at2759"/>
<accession>A0A3S0ZT22</accession>
<proteinExistence type="predicted"/>
<name>A0A3S0ZT22_ELYCH</name>
<dbReference type="PRINTS" id="PR00237">
    <property type="entry name" value="GPCRRHODOPSN"/>
</dbReference>
<dbReference type="PROSITE" id="PS50262">
    <property type="entry name" value="G_PROTEIN_RECEP_F1_2"/>
    <property type="match status" value="1"/>
</dbReference>
<feature type="transmembrane region" description="Helical" evidence="10">
    <location>
        <begin position="209"/>
        <end position="232"/>
    </location>
</feature>
<evidence type="ECO:0000256" key="5">
    <source>
        <dbReference type="ARBA" id="ARBA00023040"/>
    </source>
</evidence>
<organism evidence="12 13">
    <name type="scientific">Elysia chlorotica</name>
    <name type="common">Eastern emerald elysia</name>
    <name type="synonym">Sea slug</name>
    <dbReference type="NCBI Taxonomy" id="188477"/>
    <lineage>
        <taxon>Eukaryota</taxon>
        <taxon>Metazoa</taxon>
        <taxon>Spiralia</taxon>
        <taxon>Lophotrochozoa</taxon>
        <taxon>Mollusca</taxon>
        <taxon>Gastropoda</taxon>
        <taxon>Heterobranchia</taxon>
        <taxon>Euthyneura</taxon>
        <taxon>Panpulmonata</taxon>
        <taxon>Sacoglossa</taxon>
        <taxon>Placobranchoidea</taxon>
        <taxon>Plakobranchidae</taxon>
        <taxon>Elysia</taxon>
    </lineage>
</organism>
<comment type="subcellular location">
    <subcellularLocation>
        <location evidence="1">Cell membrane</location>
        <topology evidence="1">Multi-pass membrane protein</topology>
    </subcellularLocation>
</comment>
<keyword evidence="9" id="KW-0807">Transducer</keyword>
<dbReference type="PANTHER" id="PTHR24246">
    <property type="entry name" value="OLFACTORY RECEPTOR AND ADENOSINE RECEPTOR"/>
    <property type="match status" value="1"/>
</dbReference>
<dbReference type="GO" id="GO:0004930">
    <property type="term" value="F:G protein-coupled receptor activity"/>
    <property type="evidence" value="ECO:0007669"/>
    <property type="project" value="UniProtKB-KW"/>
</dbReference>
<evidence type="ECO:0000256" key="10">
    <source>
        <dbReference type="SAM" id="Phobius"/>
    </source>
</evidence>
<evidence type="ECO:0000256" key="6">
    <source>
        <dbReference type="ARBA" id="ARBA00023136"/>
    </source>
</evidence>
<dbReference type="EMBL" id="RQTK01000304">
    <property type="protein sequence ID" value="RUS82086.1"/>
    <property type="molecule type" value="Genomic_DNA"/>
</dbReference>
<evidence type="ECO:0000256" key="9">
    <source>
        <dbReference type="ARBA" id="ARBA00023224"/>
    </source>
</evidence>
<keyword evidence="3 10" id="KW-0812">Transmembrane</keyword>
<evidence type="ECO:0000256" key="2">
    <source>
        <dbReference type="ARBA" id="ARBA00022475"/>
    </source>
</evidence>
<evidence type="ECO:0000256" key="4">
    <source>
        <dbReference type="ARBA" id="ARBA00022989"/>
    </source>
</evidence>
<evidence type="ECO:0000256" key="7">
    <source>
        <dbReference type="ARBA" id="ARBA00023170"/>
    </source>
</evidence>
<feature type="transmembrane region" description="Helical" evidence="10">
    <location>
        <begin position="274"/>
        <end position="293"/>
    </location>
</feature>
<keyword evidence="6 10" id="KW-0472">Membrane</keyword>
<keyword evidence="4 10" id="KW-1133">Transmembrane helix</keyword>
<feature type="domain" description="G-protein coupled receptors family 1 profile" evidence="11">
    <location>
        <begin position="49"/>
        <end position="337"/>
    </location>
</feature>
<dbReference type="Pfam" id="PF00001">
    <property type="entry name" value="7tm_1"/>
    <property type="match status" value="1"/>
</dbReference>
<keyword evidence="8" id="KW-0325">Glycoprotein</keyword>
<keyword evidence="2" id="KW-1003">Cell membrane</keyword>
<keyword evidence="7" id="KW-0675">Receptor</keyword>
<evidence type="ECO:0000313" key="12">
    <source>
        <dbReference type="EMBL" id="RUS82086.1"/>
    </source>
</evidence>
<dbReference type="InterPro" id="IPR000276">
    <property type="entry name" value="GPCR_Rhodpsn"/>
</dbReference>